<evidence type="ECO:0000313" key="11">
    <source>
        <dbReference type="Proteomes" id="UP001222027"/>
    </source>
</evidence>
<dbReference type="InterPro" id="IPR027417">
    <property type="entry name" value="P-loop_NTPase"/>
</dbReference>
<dbReference type="Gene3D" id="1.20.1560.10">
    <property type="entry name" value="ABC transporter type 1, transmembrane domain"/>
    <property type="match status" value="1"/>
</dbReference>
<dbReference type="Gene3D" id="3.40.50.300">
    <property type="entry name" value="P-loop containing nucleotide triphosphate hydrolases"/>
    <property type="match status" value="1"/>
</dbReference>
<organism evidence="10 11">
    <name type="scientific">Ensete ventricosum</name>
    <name type="common">Abyssinian banana</name>
    <name type="synonym">Musa ensete</name>
    <dbReference type="NCBI Taxonomy" id="4639"/>
    <lineage>
        <taxon>Eukaryota</taxon>
        <taxon>Viridiplantae</taxon>
        <taxon>Streptophyta</taxon>
        <taxon>Embryophyta</taxon>
        <taxon>Tracheophyta</taxon>
        <taxon>Spermatophyta</taxon>
        <taxon>Magnoliopsida</taxon>
        <taxon>Liliopsida</taxon>
        <taxon>Zingiberales</taxon>
        <taxon>Musaceae</taxon>
        <taxon>Ensete</taxon>
    </lineage>
</organism>
<evidence type="ECO:0000256" key="2">
    <source>
        <dbReference type="ARBA" id="ARBA00022448"/>
    </source>
</evidence>
<evidence type="ECO:0000256" key="3">
    <source>
        <dbReference type="ARBA" id="ARBA00022692"/>
    </source>
</evidence>
<dbReference type="GO" id="GO:0140359">
    <property type="term" value="F:ABC-type transporter activity"/>
    <property type="evidence" value="ECO:0007669"/>
    <property type="project" value="InterPro"/>
</dbReference>
<dbReference type="PROSITE" id="PS50929">
    <property type="entry name" value="ABC_TM1F"/>
    <property type="match status" value="1"/>
</dbReference>
<keyword evidence="7" id="KW-0325">Glycoprotein</keyword>
<dbReference type="InterPro" id="IPR011527">
    <property type="entry name" value="ABC1_TM_dom"/>
</dbReference>
<keyword evidence="5 8" id="KW-1133">Transmembrane helix</keyword>
<evidence type="ECO:0000313" key="10">
    <source>
        <dbReference type="EMBL" id="KAJ8500114.1"/>
    </source>
</evidence>
<dbReference type="Pfam" id="PF00005">
    <property type="entry name" value="ABC_tran"/>
    <property type="match status" value="1"/>
</dbReference>
<dbReference type="GO" id="GO:0016887">
    <property type="term" value="F:ATP hydrolysis activity"/>
    <property type="evidence" value="ECO:0007669"/>
    <property type="project" value="InterPro"/>
</dbReference>
<comment type="caution">
    <text evidence="10">The sequence shown here is derived from an EMBL/GenBank/DDBJ whole genome shotgun (WGS) entry which is preliminary data.</text>
</comment>
<dbReference type="SUPFAM" id="SSF90123">
    <property type="entry name" value="ABC transporter transmembrane region"/>
    <property type="match status" value="1"/>
</dbReference>
<feature type="transmembrane region" description="Helical" evidence="8">
    <location>
        <begin position="42"/>
        <end position="65"/>
    </location>
</feature>
<evidence type="ECO:0000256" key="6">
    <source>
        <dbReference type="ARBA" id="ARBA00023136"/>
    </source>
</evidence>
<dbReference type="InterPro" id="IPR036640">
    <property type="entry name" value="ABC1_TM_sf"/>
</dbReference>
<protein>
    <recommendedName>
        <fullName evidence="9">ABC transmembrane type-1 domain-containing protein</fullName>
    </recommendedName>
</protein>
<dbReference type="SUPFAM" id="SSF52540">
    <property type="entry name" value="P-loop containing nucleoside triphosphate hydrolases"/>
    <property type="match status" value="1"/>
</dbReference>
<accession>A0AAV8RJL6</accession>
<comment type="similarity">
    <text evidence="1">Belongs to the ABC transporter superfamily. ABCB family. Multidrug resistance exporter (TC 3.A.1.201) subfamily.</text>
</comment>
<keyword evidence="4" id="KW-0677">Repeat</keyword>
<evidence type="ECO:0000256" key="7">
    <source>
        <dbReference type="ARBA" id="ARBA00023180"/>
    </source>
</evidence>
<name>A0AAV8RJL6_ENSVE</name>
<dbReference type="InterPro" id="IPR003439">
    <property type="entry name" value="ABC_transporter-like_ATP-bd"/>
</dbReference>
<keyword evidence="3 8" id="KW-0812">Transmembrane</keyword>
<dbReference type="EMBL" id="JAQQAF010000003">
    <property type="protein sequence ID" value="KAJ8500114.1"/>
    <property type="molecule type" value="Genomic_DNA"/>
</dbReference>
<dbReference type="GO" id="GO:0005524">
    <property type="term" value="F:ATP binding"/>
    <property type="evidence" value="ECO:0007669"/>
    <property type="project" value="InterPro"/>
</dbReference>
<evidence type="ECO:0000259" key="9">
    <source>
        <dbReference type="PROSITE" id="PS50929"/>
    </source>
</evidence>
<evidence type="ECO:0000256" key="4">
    <source>
        <dbReference type="ARBA" id="ARBA00022737"/>
    </source>
</evidence>
<keyword evidence="2" id="KW-0813">Transport</keyword>
<proteinExistence type="inferred from homology"/>
<feature type="domain" description="ABC transmembrane type-1" evidence="9">
    <location>
        <begin position="1"/>
        <end position="170"/>
    </location>
</feature>
<dbReference type="PANTHER" id="PTHR45136:SF2">
    <property type="entry name" value="ABC TRANSPORTER DOMAIN-CONTAINING PROTEIN"/>
    <property type="match status" value="1"/>
</dbReference>
<keyword evidence="11" id="KW-1185">Reference proteome</keyword>
<dbReference type="Pfam" id="PF00664">
    <property type="entry name" value="ABC_membrane"/>
    <property type="match status" value="1"/>
</dbReference>
<dbReference type="AlphaFoldDB" id="A0AAV8RJL6"/>
<gene>
    <name evidence="10" type="ORF">OPV22_010666</name>
</gene>
<evidence type="ECO:0000256" key="5">
    <source>
        <dbReference type="ARBA" id="ARBA00022989"/>
    </source>
</evidence>
<dbReference type="GO" id="GO:0016020">
    <property type="term" value="C:membrane"/>
    <property type="evidence" value="ECO:0007669"/>
    <property type="project" value="InterPro"/>
</dbReference>
<reference evidence="10 11" key="1">
    <citation type="submission" date="2022-12" db="EMBL/GenBank/DDBJ databases">
        <title>Chromosome-scale assembly of the Ensete ventricosum genome.</title>
        <authorList>
            <person name="Dussert Y."/>
            <person name="Stocks J."/>
            <person name="Wendawek A."/>
            <person name="Woldeyes F."/>
            <person name="Nichols R.A."/>
            <person name="Borrell J.S."/>
        </authorList>
    </citation>
    <scope>NUCLEOTIDE SEQUENCE [LARGE SCALE GENOMIC DNA]</scope>
    <source>
        <strain evidence="11">cv. Maze</strain>
        <tissue evidence="10">Seeds</tissue>
    </source>
</reference>
<sequence>MSEVITSVSSDSLIIQDVIGEKVPNFINNAALFASSYLVGFLMMRSLTLVAFPTFLLLVVPGIMYGRMFMDGARKIRDEYEKAAVLAEQAVSSIRTVYSFVAERRTMSMFSNALEDSVKLGLRQGLAKGIAVGSNSVTFAIWAFMAWYGSRIVMYHDGKGGTVFAVGTAMEAWLSDPGFPTSNSTEGTVIENLSGDVEFRSVEFAYPSRLENIILRGFDLKVPAGKIVALVGGSGSGKSTVIALMETFYDPLGGEILLDGVDIRSIKLKWLRSQIGLVSQEPALFATSIKENLLFGKEEATMEEVLECSQLHLSAASGL</sequence>
<feature type="transmembrane region" description="Helical" evidence="8">
    <location>
        <begin position="129"/>
        <end position="149"/>
    </location>
</feature>
<dbReference type="PANTHER" id="PTHR45136">
    <property type="entry name" value="ABC TRANSPORTER DOMAIN-CONTAINING PROTEIN"/>
    <property type="match status" value="1"/>
</dbReference>
<dbReference type="Proteomes" id="UP001222027">
    <property type="component" value="Unassembled WGS sequence"/>
</dbReference>
<evidence type="ECO:0000256" key="8">
    <source>
        <dbReference type="SAM" id="Phobius"/>
    </source>
</evidence>
<keyword evidence="6 8" id="KW-0472">Membrane</keyword>
<evidence type="ECO:0000256" key="1">
    <source>
        <dbReference type="ARBA" id="ARBA00007577"/>
    </source>
</evidence>